<feature type="transmembrane region" description="Helical" evidence="2">
    <location>
        <begin position="21"/>
        <end position="44"/>
    </location>
</feature>
<dbReference type="EMBL" id="BSDI01000023">
    <property type="protein sequence ID" value="GLH99387.1"/>
    <property type="molecule type" value="Genomic_DNA"/>
</dbReference>
<dbReference type="RefSeq" id="WP_281899007.1">
    <property type="nucleotide sequence ID" value="NZ_BSDI01000023.1"/>
</dbReference>
<keyword evidence="4" id="KW-1185">Reference proteome</keyword>
<gene>
    <name evidence="3" type="ORF">Pa4123_46630</name>
</gene>
<evidence type="ECO:0000313" key="4">
    <source>
        <dbReference type="Proteomes" id="UP001144280"/>
    </source>
</evidence>
<proteinExistence type="predicted"/>
<organism evidence="3 4">
    <name type="scientific">Phytohabitans aurantiacus</name>
    <dbReference type="NCBI Taxonomy" id="3016789"/>
    <lineage>
        <taxon>Bacteria</taxon>
        <taxon>Bacillati</taxon>
        <taxon>Actinomycetota</taxon>
        <taxon>Actinomycetes</taxon>
        <taxon>Micromonosporales</taxon>
        <taxon>Micromonosporaceae</taxon>
    </lineage>
</organism>
<feature type="region of interest" description="Disordered" evidence="1">
    <location>
        <begin position="159"/>
        <end position="209"/>
    </location>
</feature>
<feature type="transmembrane region" description="Helical" evidence="2">
    <location>
        <begin position="124"/>
        <end position="146"/>
    </location>
</feature>
<comment type="caution">
    <text evidence="3">The sequence shown here is derived from an EMBL/GenBank/DDBJ whole genome shotgun (WGS) entry which is preliminary data.</text>
</comment>
<keyword evidence="2" id="KW-0472">Membrane</keyword>
<reference evidence="3" key="1">
    <citation type="submission" date="2022-12" db="EMBL/GenBank/DDBJ databases">
        <title>New Phytohabitans aurantiacus sp. RD004123 nov., an actinomycete isolated from soil.</title>
        <authorList>
            <person name="Triningsih D.W."/>
            <person name="Harunari E."/>
            <person name="Igarashi Y."/>
        </authorList>
    </citation>
    <scope>NUCLEOTIDE SEQUENCE</scope>
    <source>
        <strain evidence="3">RD004123</strain>
    </source>
</reference>
<evidence type="ECO:0000256" key="1">
    <source>
        <dbReference type="SAM" id="MobiDB-lite"/>
    </source>
</evidence>
<evidence type="ECO:0008006" key="5">
    <source>
        <dbReference type="Google" id="ProtNLM"/>
    </source>
</evidence>
<evidence type="ECO:0000256" key="2">
    <source>
        <dbReference type="SAM" id="Phobius"/>
    </source>
</evidence>
<feature type="transmembrane region" description="Helical" evidence="2">
    <location>
        <begin position="50"/>
        <end position="71"/>
    </location>
</feature>
<keyword evidence="2" id="KW-1133">Transmembrane helix</keyword>
<name>A0ABQ5QZP8_9ACTN</name>
<protein>
    <recommendedName>
        <fullName evidence="5">GtrA-like protein domain-containing protein</fullName>
    </recommendedName>
</protein>
<sequence>MTSLLSPEPAMASAPRAAGRGAIASFARFVIFGGGLGLASSAAVPLLAALMPWAVANALITVASTVLGTELHARFTFGTGRFAGWRQHIQSASSAGAAYLVTSAAILILHVVQPAAGTLREQVVYIAASGLAGIGRFLVLRLFVFARGGTPAADVRRACEGPTKARSTAGRAPRRQRAHSGPRSASLSTGHAPQYSGKRHETLALIKPQ</sequence>
<keyword evidence="2" id="KW-0812">Transmembrane</keyword>
<dbReference type="Proteomes" id="UP001144280">
    <property type="component" value="Unassembled WGS sequence"/>
</dbReference>
<evidence type="ECO:0000313" key="3">
    <source>
        <dbReference type="EMBL" id="GLH99387.1"/>
    </source>
</evidence>
<accession>A0ABQ5QZP8</accession>
<feature type="transmembrane region" description="Helical" evidence="2">
    <location>
        <begin position="92"/>
        <end position="112"/>
    </location>
</feature>